<comment type="caution">
    <text evidence="3">The sequence shown here is derived from an EMBL/GenBank/DDBJ whole genome shotgun (WGS) entry which is preliminary data.</text>
</comment>
<feature type="transmembrane region" description="Helical" evidence="1">
    <location>
        <begin position="103"/>
        <end position="121"/>
    </location>
</feature>
<feature type="domain" description="EccD-like transmembrane" evidence="2">
    <location>
        <begin position="48"/>
        <end position="369"/>
    </location>
</feature>
<evidence type="ECO:0000313" key="3">
    <source>
        <dbReference type="EMBL" id="GAO09383.1"/>
    </source>
</evidence>
<dbReference type="Proteomes" id="UP000048965">
    <property type="component" value="Unassembled WGS sequence"/>
</dbReference>
<feature type="transmembrane region" description="Helical" evidence="1">
    <location>
        <begin position="285"/>
        <end position="304"/>
    </location>
</feature>
<name>A0A0P4RA39_9ACTN</name>
<dbReference type="EMBL" id="BBNO01000005">
    <property type="protein sequence ID" value="GAO09383.1"/>
    <property type="molecule type" value="Genomic_DNA"/>
</dbReference>
<organism evidence="3 4">
    <name type="scientific">Streptomyces lydicamycinicus</name>
    <dbReference type="NCBI Taxonomy" id="1546107"/>
    <lineage>
        <taxon>Bacteria</taxon>
        <taxon>Bacillati</taxon>
        <taxon>Actinomycetota</taxon>
        <taxon>Actinomycetes</taxon>
        <taxon>Kitasatosporales</taxon>
        <taxon>Streptomycetaceae</taxon>
        <taxon>Streptomyces</taxon>
    </lineage>
</organism>
<feature type="transmembrane region" description="Helical" evidence="1">
    <location>
        <begin position="127"/>
        <end position="148"/>
    </location>
</feature>
<reference evidence="3 4" key="2">
    <citation type="journal article" date="2015" name="Stand. Genomic Sci.">
        <title>Draft genome sequence of marine-derived Streptomyces sp. TP-A0598, a producer of anti-MRSA antibiotic lydicamycins.</title>
        <authorList>
            <person name="Komaki H."/>
            <person name="Ichikawa N."/>
            <person name="Hosoyama A."/>
            <person name="Fujita N."/>
            <person name="Igarashi Y."/>
        </authorList>
    </citation>
    <scope>NUCLEOTIDE SEQUENCE [LARGE SCALE GENOMIC DNA]</scope>
    <source>
        <strain evidence="3 4">NBRC 110027</strain>
    </source>
</reference>
<feature type="transmembrane region" description="Helical" evidence="1">
    <location>
        <begin position="47"/>
        <end position="70"/>
    </location>
</feature>
<keyword evidence="1" id="KW-0472">Membrane</keyword>
<keyword evidence="1" id="KW-1133">Transmembrane helix</keyword>
<dbReference type="OrthoDB" id="3326149at2"/>
<dbReference type="AlphaFoldDB" id="A0A0P4RA39"/>
<evidence type="ECO:0000259" key="2">
    <source>
        <dbReference type="Pfam" id="PF19053"/>
    </source>
</evidence>
<feature type="transmembrane region" description="Helical" evidence="1">
    <location>
        <begin position="310"/>
        <end position="330"/>
    </location>
</feature>
<gene>
    <name evidence="3" type="ORF">TPA0598_05_01040</name>
</gene>
<keyword evidence="4" id="KW-1185">Reference proteome</keyword>
<reference evidence="4" key="1">
    <citation type="submission" date="2014-09" db="EMBL/GenBank/DDBJ databases">
        <title>Whole genome shotgun sequence of Streptomyces sp. NBRC 110027.</title>
        <authorList>
            <person name="Komaki H."/>
            <person name="Ichikawa N."/>
            <person name="Katano-Makiyama Y."/>
            <person name="Hosoyama A."/>
            <person name="Hashimoto M."/>
            <person name="Uohara A."/>
            <person name="Kitahashi Y."/>
            <person name="Ohji S."/>
            <person name="Kimura A."/>
            <person name="Yamazoe A."/>
            <person name="Igarashi Y."/>
            <person name="Fujita N."/>
        </authorList>
    </citation>
    <scope>NUCLEOTIDE SEQUENCE [LARGE SCALE GENOMIC DNA]</scope>
    <source>
        <strain evidence="4">NBRC 110027</strain>
    </source>
</reference>
<feature type="transmembrane region" description="Helical" evidence="1">
    <location>
        <begin position="181"/>
        <end position="201"/>
    </location>
</feature>
<evidence type="ECO:0000256" key="1">
    <source>
        <dbReference type="SAM" id="Phobius"/>
    </source>
</evidence>
<proteinExistence type="predicted"/>
<accession>A0A0P4RA39</accession>
<keyword evidence="1" id="KW-0812">Transmembrane</keyword>
<feature type="transmembrane region" description="Helical" evidence="1">
    <location>
        <begin position="259"/>
        <end position="278"/>
    </location>
</feature>
<feature type="transmembrane region" description="Helical" evidence="1">
    <location>
        <begin position="350"/>
        <end position="372"/>
    </location>
</feature>
<sequence>MARGYDGQLLKPDDVAGRPEPATRDLADAVATPLDVRGWGWGERSRAWTAVTASVLLAAVTGACAGSWYANGDATLWLGVAAVLVTAAGAAVGAFAARHGQQVPGAALLLLGGVLGVAAAWQAAPGGAARLAVVGLTVAAVLAILGLCTGLGRGGLTGAGSLALAVGAWELGLALTTPARTGVALGFVSVLVLGQLPRLALRGAGLTRLDDLHSGGTPVSRHQVAGALGATHRELAPATTVAAASAGAAGVLAVQTPGLWTVLAAVLLCGVLCSRARAYPLAVEVVALLAAGLAVGVRLVLLWATDGGAAAPALVVLGLLAVLPVALLAVRIPEPSLARLRRWLNRAESVAVVALIPVTLGAFGLYGLLFGAS</sequence>
<dbReference type="InterPro" id="IPR044049">
    <property type="entry name" value="EccD_transm"/>
</dbReference>
<evidence type="ECO:0000313" key="4">
    <source>
        <dbReference type="Proteomes" id="UP000048965"/>
    </source>
</evidence>
<dbReference type="RefSeq" id="WP_042155787.1">
    <property type="nucleotide sequence ID" value="NZ_BBNO01000005.1"/>
</dbReference>
<feature type="transmembrane region" description="Helical" evidence="1">
    <location>
        <begin position="76"/>
        <end position="96"/>
    </location>
</feature>
<protein>
    <submittedName>
        <fullName evidence="3">HlyD family secretion protein</fullName>
    </submittedName>
</protein>
<dbReference type="Pfam" id="PF19053">
    <property type="entry name" value="EccD"/>
    <property type="match status" value="1"/>
</dbReference>